<feature type="signal peptide" evidence="1">
    <location>
        <begin position="1"/>
        <end position="19"/>
    </location>
</feature>
<dbReference type="InterPro" id="IPR054450">
    <property type="entry name" value="TIL-like_dom"/>
</dbReference>
<sequence>MLASVVIFFVSVFLRSTRGAIDYPQENYTYGEEIVDYGCHQTNQKCGINMIFKTVSKTLHVEYSYPINKCIQQCVCVNSKYSGNGTKCVKKTFLKHPEVKKITETFLQPTSGESDYSHRNYTYGKEIVDYGCRETNQKCGINMIFKTVSEKLVFPYSYPVFRCIQRCICANNNYIENGKYCIKKEFLYHQTITEKFDSNDYYSNSTTIHQNSTQIDGILNENLPNDQSFFCTKLLGQRCGTNMIFKEIQPNSLSESLASNSEICWLRCQCENANYIRKGEKCVEIQQQQTNNPTTLGLAKNSTTISSHNPSSVTYNFNSTSEIANSTNSEKFVCLTMKGHKCGIHMIFNEIQPSDSSESISSDDGICWLRCKYIREDDEFFKIDEYTDSTRLSTMDFQPAESPVNF</sequence>
<evidence type="ECO:0000313" key="4">
    <source>
        <dbReference type="Proteomes" id="UP000038040"/>
    </source>
</evidence>
<name>A0A0N4UG00_DRAME</name>
<feature type="chain" id="PRO_5041039944" evidence="1">
    <location>
        <begin position="20"/>
        <end position="406"/>
    </location>
</feature>
<proteinExistence type="predicted"/>
<dbReference type="AlphaFoldDB" id="A0A0N4UG00"/>
<evidence type="ECO:0000313" key="5">
    <source>
        <dbReference type="Proteomes" id="UP000274756"/>
    </source>
</evidence>
<reference evidence="6" key="1">
    <citation type="submission" date="2017-02" db="UniProtKB">
        <authorList>
            <consortium name="WormBaseParasite"/>
        </authorList>
    </citation>
    <scope>IDENTIFICATION</scope>
</reference>
<feature type="domain" description="TIL-like" evidence="2">
    <location>
        <begin position="43"/>
        <end position="90"/>
    </location>
</feature>
<evidence type="ECO:0000256" key="1">
    <source>
        <dbReference type="SAM" id="SignalP"/>
    </source>
</evidence>
<feature type="domain" description="TIL-like" evidence="2">
    <location>
        <begin position="235"/>
        <end position="284"/>
    </location>
</feature>
<dbReference type="WBParaSite" id="DME_0000639201-mRNA-1">
    <property type="protein sequence ID" value="DME_0000639201-mRNA-1"/>
    <property type="gene ID" value="DME_0000639201"/>
</dbReference>
<keyword evidence="5" id="KW-1185">Reference proteome</keyword>
<protein>
    <submittedName>
        <fullName evidence="6">Apple domain-containing protein</fullName>
    </submittedName>
</protein>
<feature type="domain" description="TIL-like" evidence="2">
    <location>
        <begin position="137"/>
        <end position="183"/>
    </location>
</feature>
<accession>A0A0N4UG00</accession>
<reference evidence="3 5" key="2">
    <citation type="submission" date="2018-11" db="EMBL/GenBank/DDBJ databases">
        <authorList>
            <consortium name="Pathogen Informatics"/>
        </authorList>
    </citation>
    <scope>NUCLEOTIDE SEQUENCE [LARGE SCALE GENOMIC DNA]</scope>
</reference>
<dbReference type="Proteomes" id="UP000274756">
    <property type="component" value="Unassembled WGS sequence"/>
</dbReference>
<keyword evidence="1" id="KW-0732">Signal</keyword>
<dbReference type="Pfam" id="PF22897">
    <property type="entry name" value="TIL_2"/>
    <property type="match status" value="4"/>
</dbReference>
<evidence type="ECO:0000259" key="2">
    <source>
        <dbReference type="Pfam" id="PF22897"/>
    </source>
</evidence>
<evidence type="ECO:0000313" key="6">
    <source>
        <dbReference type="WBParaSite" id="DME_0000639201-mRNA-1"/>
    </source>
</evidence>
<feature type="domain" description="TIL-like" evidence="2">
    <location>
        <begin position="339"/>
        <end position="372"/>
    </location>
</feature>
<evidence type="ECO:0000313" key="3">
    <source>
        <dbReference type="EMBL" id="VDN59530.1"/>
    </source>
</evidence>
<dbReference type="EMBL" id="UYYG01001184">
    <property type="protein sequence ID" value="VDN59530.1"/>
    <property type="molecule type" value="Genomic_DNA"/>
</dbReference>
<gene>
    <name evidence="3" type="ORF">DME_LOCUS9503</name>
</gene>
<dbReference type="Proteomes" id="UP000038040">
    <property type="component" value="Unplaced"/>
</dbReference>
<organism evidence="4 6">
    <name type="scientific">Dracunculus medinensis</name>
    <name type="common">Guinea worm</name>
    <dbReference type="NCBI Taxonomy" id="318479"/>
    <lineage>
        <taxon>Eukaryota</taxon>
        <taxon>Metazoa</taxon>
        <taxon>Ecdysozoa</taxon>
        <taxon>Nematoda</taxon>
        <taxon>Chromadorea</taxon>
        <taxon>Rhabditida</taxon>
        <taxon>Spirurina</taxon>
        <taxon>Dracunculoidea</taxon>
        <taxon>Dracunculidae</taxon>
        <taxon>Dracunculus</taxon>
    </lineage>
</organism>